<evidence type="ECO:0000313" key="2">
    <source>
        <dbReference type="EMBL" id="GBM88621.1"/>
    </source>
</evidence>
<keyword evidence="3" id="KW-1185">Reference proteome</keyword>
<name>A0A4Y2JE91_ARAVE</name>
<dbReference type="Gene3D" id="3.30.420.10">
    <property type="entry name" value="Ribonuclease H-like superfamily/Ribonuclease H"/>
    <property type="match status" value="1"/>
</dbReference>
<sequence>MAKLQSFNSVFQAELLTLNKATEWANSYRFQAIISSDNKSGLHALSSFYSRLKLVQDAQFEILKNLSLKLGWVKAHPGVFGNEMADQLARNATKNGDLHNIPTPKSHLESILHKIAINK</sequence>
<accession>A0A4Y2JE91</accession>
<feature type="domain" description="RNase H type-1" evidence="1">
    <location>
        <begin position="55"/>
        <end position="93"/>
    </location>
</feature>
<dbReference type="SUPFAM" id="SSF53098">
    <property type="entry name" value="Ribonuclease H-like"/>
    <property type="match status" value="1"/>
</dbReference>
<organism evidence="2 3">
    <name type="scientific">Araneus ventricosus</name>
    <name type="common">Orbweaver spider</name>
    <name type="synonym">Epeira ventricosa</name>
    <dbReference type="NCBI Taxonomy" id="182803"/>
    <lineage>
        <taxon>Eukaryota</taxon>
        <taxon>Metazoa</taxon>
        <taxon>Ecdysozoa</taxon>
        <taxon>Arthropoda</taxon>
        <taxon>Chelicerata</taxon>
        <taxon>Arachnida</taxon>
        <taxon>Araneae</taxon>
        <taxon>Araneomorphae</taxon>
        <taxon>Entelegynae</taxon>
        <taxon>Araneoidea</taxon>
        <taxon>Araneidae</taxon>
        <taxon>Araneus</taxon>
    </lineage>
</organism>
<dbReference type="AlphaFoldDB" id="A0A4Y2JE91"/>
<proteinExistence type="predicted"/>
<comment type="caution">
    <text evidence="2">The sequence shown here is derived from an EMBL/GenBank/DDBJ whole genome shotgun (WGS) entry which is preliminary data.</text>
</comment>
<dbReference type="InterPro" id="IPR036397">
    <property type="entry name" value="RNaseH_sf"/>
</dbReference>
<dbReference type="GO" id="GO:0004523">
    <property type="term" value="F:RNA-DNA hybrid ribonuclease activity"/>
    <property type="evidence" value="ECO:0007669"/>
    <property type="project" value="InterPro"/>
</dbReference>
<evidence type="ECO:0000313" key="3">
    <source>
        <dbReference type="Proteomes" id="UP000499080"/>
    </source>
</evidence>
<dbReference type="Pfam" id="PF00075">
    <property type="entry name" value="RNase_H"/>
    <property type="match status" value="1"/>
</dbReference>
<dbReference type="OrthoDB" id="6437659at2759"/>
<evidence type="ECO:0000259" key="1">
    <source>
        <dbReference type="Pfam" id="PF00075"/>
    </source>
</evidence>
<dbReference type="InterPro" id="IPR012337">
    <property type="entry name" value="RNaseH-like_sf"/>
</dbReference>
<dbReference type="EMBL" id="BGPR01003479">
    <property type="protein sequence ID" value="GBM88621.1"/>
    <property type="molecule type" value="Genomic_DNA"/>
</dbReference>
<gene>
    <name evidence="2" type="ORF">AVEN_207117_1</name>
</gene>
<reference evidence="2 3" key="1">
    <citation type="journal article" date="2019" name="Sci. Rep.">
        <title>Orb-weaving spider Araneus ventricosus genome elucidates the spidroin gene catalogue.</title>
        <authorList>
            <person name="Kono N."/>
            <person name="Nakamura H."/>
            <person name="Ohtoshi R."/>
            <person name="Moran D.A.P."/>
            <person name="Shinohara A."/>
            <person name="Yoshida Y."/>
            <person name="Fujiwara M."/>
            <person name="Mori M."/>
            <person name="Tomita M."/>
            <person name="Arakawa K."/>
        </authorList>
    </citation>
    <scope>NUCLEOTIDE SEQUENCE [LARGE SCALE GENOMIC DNA]</scope>
</reference>
<dbReference type="GO" id="GO:0003676">
    <property type="term" value="F:nucleic acid binding"/>
    <property type="evidence" value="ECO:0007669"/>
    <property type="project" value="InterPro"/>
</dbReference>
<protein>
    <recommendedName>
        <fullName evidence="1">RNase H type-1 domain-containing protein</fullName>
    </recommendedName>
</protein>
<dbReference type="InterPro" id="IPR002156">
    <property type="entry name" value="RNaseH_domain"/>
</dbReference>
<dbReference type="Proteomes" id="UP000499080">
    <property type="component" value="Unassembled WGS sequence"/>
</dbReference>